<dbReference type="GO" id="GO:0000724">
    <property type="term" value="P:double-strand break repair via homologous recombination"/>
    <property type="evidence" value="ECO:0007669"/>
    <property type="project" value="TreeGrafter"/>
</dbReference>
<evidence type="ECO:0000256" key="4">
    <source>
        <dbReference type="ARBA" id="ARBA00017829"/>
    </source>
</evidence>
<dbReference type="PROSITE" id="PS50297">
    <property type="entry name" value="ANK_REP_REGION"/>
    <property type="match status" value="3"/>
</dbReference>
<feature type="compositionally biased region" description="Basic and acidic residues" evidence="15">
    <location>
        <begin position="713"/>
        <end position="731"/>
    </location>
</feature>
<feature type="compositionally biased region" description="Basic residues" evidence="15">
    <location>
        <begin position="385"/>
        <end position="395"/>
    </location>
</feature>
<dbReference type="Gene3D" id="1.25.40.10">
    <property type="entry name" value="Tetratricopeptide repeat domain"/>
    <property type="match status" value="1"/>
</dbReference>
<evidence type="ECO:0000256" key="10">
    <source>
        <dbReference type="ARBA" id="ARBA00022853"/>
    </source>
</evidence>
<dbReference type="PRINTS" id="PR01415">
    <property type="entry name" value="ANKYRIN"/>
</dbReference>
<dbReference type="InterPro" id="IPR019734">
    <property type="entry name" value="TPR_rpt"/>
</dbReference>
<evidence type="ECO:0000256" key="9">
    <source>
        <dbReference type="ARBA" id="ARBA00022803"/>
    </source>
</evidence>
<dbReference type="SMART" id="SM00028">
    <property type="entry name" value="TPR"/>
    <property type="match status" value="3"/>
</dbReference>
<organism evidence="16">
    <name type="scientific">Timema californicum</name>
    <name type="common">California timema</name>
    <name type="synonym">Walking stick</name>
    <dbReference type="NCBI Taxonomy" id="61474"/>
    <lineage>
        <taxon>Eukaryota</taxon>
        <taxon>Metazoa</taxon>
        <taxon>Ecdysozoa</taxon>
        <taxon>Arthropoda</taxon>
        <taxon>Hexapoda</taxon>
        <taxon>Insecta</taxon>
        <taxon>Pterygota</taxon>
        <taxon>Neoptera</taxon>
        <taxon>Polyneoptera</taxon>
        <taxon>Phasmatodea</taxon>
        <taxon>Timematodea</taxon>
        <taxon>Timematoidea</taxon>
        <taxon>Timematidae</taxon>
        <taxon>Timema</taxon>
    </lineage>
</organism>
<keyword evidence="5" id="KW-0158">Chromosome</keyword>
<evidence type="ECO:0000313" key="16">
    <source>
        <dbReference type="EMBL" id="CAD7572954.1"/>
    </source>
</evidence>
<evidence type="ECO:0000256" key="12">
    <source>
        <dbReference type="ARBA" id="ARBA00023204"/>
    </source>
</evidence>
<dbReference type="InterPro" id="IPR011990">
    <property type="entry name" value="TPR-like_helical_dom_sf"/>
</dbReference>
<keyword evidence="8" id="KW-0227">DNA damage</keyword>
<feature type="repeat" description="ANK" evidence="14">
    <location>
        <begin position="433"/>
        <end position="465"/>
    </location>
</feature>
<keyword evidence="11 14" id="KW-0040">ANK repeat</keyword>
<reference evidence="16" key="1">
    <citation type="submission" date="2020-11" db="EMBL/GenBank/DDBJ databases">
        <authorList>
            <person name="Tran Van P."/>
        </authorList>
    </citation>
    <scope>NUCLEOTIDE SEQUENCE</scope>
</reference>
<name>A0A7R9J5V4_TIMCA</name>
<feature type="repeat" description="ANK" evidence="14">
    <location>
        <begin position="400"/>
        <end position="432"/>
    </location>
</feature>
<keyword evidence="13" id="KW-0539">Nucleus</keyword>
<evidence type="ECO:0000256" key="7">
    <source>
        <dbReference type="ARBA" id="ARBA00022737"/>
    </source>
</evidence>
<dbReference type="SUPFAM" id="SSF48452">
    <property type="entry name" value="TPR-like"/>
    <property type="match status" value="2"/>
</dbReference>
<comment type="similarity">
    <text evidence="3">Belongs to the Tonsoku family.</text>
</comment>
<dbReference type="Gene3D" id="1.25.40.20">
    <property type="entry name" value="Ankyrin repeat-containing domain"/>
    <property type="match status" value="1"/>
</dbReference>
<gene>
    <name evidence="16" type="ORF">TCMB3V08_LOCUS5598</name>
</gene>
<keyword evidence="9" id="KW-0802">TPR repeat</keyword>
<dbReference type="InterPro" id="IPR032675">
    <property type="entry name" value="LRR_dom_sf"/>
</dbReference>
<evidence type="ECO:0000256" key="8">
    <source>
        <dbReference type="ARBA" id="ARBA00022763"/>
    </source>
</evidence>
<dbReference type="SMART" id="SM00248">
    <property type="entry name" value="ANK"/>
    <property type="match status" value="3"/>
</dbReference>
<comment type="subcellular location">
    <subcellularLocation>
        <location evidence="2">Chromosome</location>
    </subcellularLocation>
    <subcellularLocation>
        <location evidence="1">Nucleus</location>
    </subcellularLocation>
</comment>
<feature type="region of interest" description="Disordered" evidence="15">
    <location>
        <begin position="377"/>
        <end position="400"/>
    </location>
</feature>
<feature type="compositionally biased region" description="Acidic residues" evidence="15">
    <location>
        <begin position="341"/>
        <end position="357"/>
    </location>
</feature>
<evidence type="ECO:0000256" key="14">
    <source>
        <dbReference type="PROSITE-ProRule" id="PRU00023"/>
    </source>
</evidence>
<dbReference type="SUPFAM" id="SSF52047">
    <property type="entry name" value="RNI-like"/>
    <property type="match status" value="1"/>
</dbReference>
<dbReference type="Pfam" id="PF13424">
    <property type="entry name" value="TPR_12"/>
    <property type="match status" value="1"/>
</dbReference>
<dbReference type="InterPro" id="IPR001611">
    <property type="entry name" value="Leu-rich_rpt"/>
</dbReference>
<feature type="region of interest" description="Disordered" evidence="15">
    <location>
        <begin position="334"/>
        <end position="357"/>
    </location>
</feature>
<dbReference type="SUPFAM" id="SSF48403">
    <property type="entry name" value="Ankyrin repeat"/>
    <property type="match status" value="1"/>
</dbReference>
<dbReference type="Gene3D" id="3.80.10.10">
    <property type="entry name" value="Ribonuclease Inhibitor"/>
    <property type="match status" value="1"/>
</dbReference>
<dbReference type="PROSITE" id="PS51450">
    <property type="entry name" value="LRR"/>
    <property type="match status" value="1"/>
</dbReference>
<keyword evidence="7" id="KW-0677">Repeat</keyword>
<evidence type="ECO:0000256" key="13">
    <source>
        <dbReference type="ARBA" id="ARBA00023242"/>
    </source>
</evidence>
<evidence type="ECO:0000256" key="6">
    <source>
        <dbReference type="ARBA" id="ARBA00022614"/>
    </source>
</evidence>
<sequence>MDQQHGVRTTDLRIRKLSRRKQRALEEVNLELLATTCKKLAEHYNVCGRYEEALQEYKEEESAWDALNKPLHVAVANRMIGEVYSNMGEFTKAIVHQKKHLEIARAENSLIEQQRALATIGRTYFCMAESMDTENAEYEACLDQAKKAYLKSLKVCERLTGIGKQEMVDMRARLLLNFGLVLECQKDIEKAIEFIQKSIGLCKSHDLFEDLYRCYSSLAMVFYRQKDTSRALCLLNKALETARRLEDKALHSCETLASKAEACKTTLNIAEVLELQGASYEELFDLYKSAQELVIKAGDLKLEVLVFSALISMQKLMKPEIVGETEKQLEKKIQEAGDRIDDSDEVEDDNDDVDGDETSNIGKTVCLELLSGESTDENEEFVRPRMARKRSRFSNKRNEKGETPLHTACISGKLIAVKTLLEEGHSVNVRDHCGWLPIHEASNHGFKDIVELLLDKGASINDRGGAGCEGITPLHDAAACGHLAVMELLLNRGASAVALTDKPSLRLMSEPNPRVVSLLTGGLLYGAALIKLSRRDHTRVGITEFKHTESGEGETPLDCLLNWYERAGSSLEPFDQIFYQTMEARLRKALQKAGHIAERVIKIPNKSKIKPDLTSNKQLTSKSVECVSYSIKSSQHLIGNSSDCRSSSSSHKPFHLINLRRTVAGKNSSDSEDDSYVNRWCNVSQRNEGKSENEVDEQFQSSVDISSSPTRLQIDHKDISSQEKNETEKSLHTSSRSIENINAKDEYVKVITGLRNRKLESEEIQTLRPSVEESHDRLAFLSEGEVGDDWLEDDLVSTDRPNKRRKQNISTYKSFDLVRTSNMYSTPTREYDNNEDKLPADSLIIDNISLSPEILDYVHPTAMNRRDNTNIFHETMPSGNQTPVQNLLLESHSDLDRQPYIDPSTRVSKHHKLAVTTPSPTSGLRAIKVRVEDMLFLVTVKEPGTQTIGSLAKEAAERCFIRKDMIPKLVLLTRDGAMLSNDDTLALIINEEEIHSSVLSWDTPLVSERYKRFCKISQLDEDKRVTARLDDTQRTQRLSLQNLFLSYEHLVPIFRSLKLQNSLLELNLAGVLLQDEGVKLVALCLENLPQLQSLDLSTNNITSLGISYLRDAVIRLDSILKSLTSLKLDYNPLGNHSLDTLSVLTSRMMSLKALSVQHCDFTNDHKWNQVFLCLDCVEILEVAHNELGHEGVKCFLGRMLPNKLKMLNLTNTALKKEGSITAEVCEFFKGSRPDNLTHLQLSGCYLKDVDIQKLTRVFGSATQLEFVNLSNNPSLSAFTLREILQGDVASMVEMTGCPNMTTRLESVFTDDVVSKINIKKLHTLALTLAEGKIDIERQLKAIWAEIWSVENILVRGPNDMLKLTVKSQYSDF</sequence>
<dbReference type="InterPro" id="IPR036770">
    <property type="entry name" value="Ankyrin_rpt-contain_sf"/>
</dbReference>
<feature type="repeat" description="ANK" evidence="14">
    <location>
        <begin position="469"/>
        <end position="501"/>
    </location>
</feature>
<dbReference type="GO" id="GO:0006325">
    <property type="term" value="P:chromatin organization"/>
    <property type="evidence" value="ECO:0007669"/>
    <property type="project" value="UniProtKB-KW"/>
</dbReference>
<protein>
    <recommendedName>
        <fullName evidence="4">Tonsoku-like protein</fullName>
    </recommendedName>
</protein>
<keyword evidence="6" id="KW-0433">Leucine-rich repeat</keyword>
<dbReference type="PANTHER" id="PTHR46358:SF1">
    <property type="entry name" value="TONSOKU-LIKE PROTEIN"/>
    <property type="match status" value="1"/>
</dbReference>
<dbReference type="Pfam" id="PF12796">
    <property type="entry name" value="Ank_2"/>
    <property type="match status" value="1"/>
</dbReference>
<evidence type="ECO:0000256" key="1">
    <source>
        <dbReference type="ARBA" id="ARBA00004123"/>
    </source>
</evidence>
<dbReference type="InterPro" id="IPR002110">
    <property type="entry name" value="Ankyrin_rpt"/>
</dbReference>
<dbReference type="EMBL" id="OE181316">
    <property type="protein sequence ID" value="CAD7572954.1"/>
    <property type="molecule type" value="Genomic_DNA"/>
</dbReference>
<keyword evidence="10" id="KW-0156">Chromatin regulator</keyword>
<feature type="compositionally biased region" description="Polar residues" evidence="15">
    <location>
        <begin position="698"/>
        <end position="711"/>
    </location>
</feature>
<dbReference type="GO" id="GO:0043596">
    <property type="term" value="C:nuclear replication fork"/>
    <property type="evidence" value="ECO:0007669"/>
    <property type="project" value="TreeGrafter"/>
</dbReference>
<evidence type="ECO:0000256" key="5">
    <source>
        <dbReference type="ARBA" id="ARBA00022454"/>
    </source>
</evidence>
<accession>A0A7R9J5V4</accession>
<dbReference type="GO" id="GO:0031297">
    <property type="term" value="P:replication fork processing"/>
    <property type="evidence" value="ECO:0007669"/>
    <property type="project" value="TreeGrafter"/>
</dbReference>
<dbReference type="InterPro" id="IPR052311">
    <property type="entry name" value="MMS22L-TONSL_complex_comp"/>
</dbReference>
<evidence type="ECO:0000256" key="3">
    <source>
        <dbReference type="ARBA" id="ARBA00010999"/>
    </source>
</evidence>
<feature type="region of interest" description="Disordered" evidence="15">
    <location>
        <begin position="686"/>
        <end position="737"/>
    </location>
</feature>
<dbReference type="PANTHER" id="PTHR46358">
    <property type="entry name" value="TONSOKU-LIKE PROTEIN"/>
    <property type="match status" value="1"/>
</dbReference>
<dbReference type="PROSITE" id="PS50088">
    <property type="entry name" value="ANK_REPEAT"/>
    <property type="match status" value="3"/>
</dbReference>
<keyword evidence="12" id="KW-0234">DNA repair</keyword>
<evidence type="ECO:0000256" key="11">
    <source>
        <dbReference type="ARBA" id="ARBA00023043"/>
    </source>
</evidence>
<evidence type="ECO:0000256" key="15">
    <source>
        <dbReference type="SAM" id="MobiDB-lite"/>
    </source>
</evidence>
<evidence type="ECO:0000256" key="2">
    <source>
        <dbReference type="ARBA" id="ARBA00004286"/>
    </source>
</evidence>
<proteinExistence type="inferred from homology"/>